<sequence>MALTLSGNVLSKISFCDKQCSNVNDNKFKAQVIQNLDTKYKIQVVTRDYNILNPNILRNVSYHQHILSTYTNGNPYMLYLTKIDDVNCALFIDKKLKDGYTYPKMHCVKYRFADELFEKDTIFTGELVRDLERRWFFLIDNILLYKGMSTTDKNILSRFELIHNILVNDYKSDKYLEICPLSVKKLFLYKDIKKLVTEFIPNLSYMCKGLIFYTLNNKHSNYAYIIPRDAQIEIKTSGEIDEIVQDKYPELWAKKHSMANEIIPNDHIENEKLHSINSNDSNDSSDETKGTLPSTPSATASANAISTVEIEKDNVVFKVLKTEIPDIYNLYCIDEKRNLMKHSIALVPNIKISHYLYNTFGSNPNNLGMKIECRYSKVFEKWTPIRFVENEPFNKSKIEEIEERLKNKE</sequence>
<dbReference type="EMBL" id="MN738982">
    <property type="protein sequence ID" value="QHT34004.1"/>
    <property type="molecule type" value="Genomic_DNA"/>
</dbReference>
<dbReference type="GO" id="GO:0004484">
    <property type="term" value="F:mRNA guanylyltransferase activity"/>
    <property type="evidence" value="ECO:0007669"/>
    <property type="project" value="InterPro"/>
</dbReference>
<dbReference type="InterPro" id="IPR001339">
    <property type="entry name" value="mRNA_cap_enzyme_adenylation"/>
</dbReference>
<dbReference type="GO" id="GO:0006370">
    <property type="term" value="P:7-methylguanosine mRNA capping"/>
    <property type="evidence" value="ECO:0007669"/>
    <property type="project" value="InterPro"/>
</dbReference>
<organism evidence="3">
    <name type="scientific">viral metagenome</name>
    <dbReference type="NCBI Taxonomy" id="1070528"/>
    <lineage>
        <taxon>unclassified sequences</taxon>
        <taxon>metagenomes</taxon>
        <taxon>organismal metagenomes</taxon>
    </lineage>
</organism>
<name>A0A6C0EXT2_9ZZZZ</name>
<dbReference type="SUPFAM" id="SSF56091">
    <property type="entry name" value="DNA ligase/mRNA capping enzyme, catalytic domain"/>
    <property type="match status" value="1"/>
</dbReference>
<reference evidence="3" key="1">
    <citation type="journal article" date="2020" name="Nature">
        <title>Giant virus diversity and host interactions through global metagenomics.</title>
        <authorList>
            <person name="Schulz F."/>
            <person name="Roux S."/>
            <person name="Paez-Espino D."/>
            <person name="Jungbluth S."/>
            <person name="Walsh D.A."/>
            <person name="Denef V.J."/>
            <person name="McMahon K.D."/>
            <person name="Konstantinidis K.T."/>
            <person name="Eloe-Fadrosh E.A."/>
            <person name="Kyrpides N.C."/>
            <person name="Woyke T."/>
        </authorList>
    </citation>
    <scope>NUCLEOTIDE SEQUENCE</scope>
    <source>
        <strain evidence="3">GVMAG-M-3300009161-52</strain>
    </source>
</reference>
<feature type="region of interest" description="Disordered" evidence="1">
    <location>
        <begin position="274"/>
        <end position="298"/>
    </location>
</feature>
<evidence type="ECO:0000256" key="1">
    <source>
        <dbReference type="SAM" id="MobiDB-lite"/>
    </source>
</evidence>
<dbReference type="Gene3D" id="3.30.470.30">
    <property type="entry name" value="DNA ligase/mRNA capping enzyme"/>
    <property type="match status" value="1"/>
</dbReference>
<dbReference type="AlphaFoldDB" id="A0A6C0EXT2"/>
<dbReference type="Pfam" id="PF01331">
    <property type="entry name" value="mRNA_cap_enzyme"/>
    <property type="match status" value="1"/>
</dbReference>
<evidence type="ECO:0000313" key="3">
    <source>
        <dbReference type="EMBL" id="QHT34004.1"/>
    </source>
</evidence>
<protein>
    <recommendedName>
        <fullName evidence="2">mRNA capping enzyme adenylation domain-containing protein</fullName>
    </recommendedName>
</protein>
<dbReference type="GO" id="GO:0005524">
    <property type="term" value="F:ATP binding"/>
    <property type="evidence" value="ECO:0007669"/>
    <property type="project" value="InterPro"/>
</dbReference>
<accession>A0A6C0EXT2</accession>
<evidence type="ECO:0000259" key="2">
    <source>
        <dbReference type="Pfam" id="PF01331"/>
    </source>
</evidence>
<feature type="domain" description="mRNA capping enzyme adenylation" evidence="2">
    <location>
        <begin position="60"/>
        <end position="219"/>
    </location>
</feature>
<proteinExistence type="predicted"/>